<dbReference type="Gene3D" id="2.40.10.10">
    <property type="entry name" value="Trypsin-like serine proteases"/>
    <property type="match status" value="2"/>
</dbReference>
<evidence type="ECO:0000313" key="2">
    <source>
        <dbReference type="EMBL" id="QES32190.1"/>
    </source>
</evidence>
<reference evidence="2 3" key="1">
    <citation type="submission" date="2018-05" db="EMBL/GenBank/DDBJ databases">
        <title>Streptomyces venezuelae.</title>
        <authorList>
            <person name="Kim W."/>
            <person name="Lee N."/>
            <person name="Cho B.-K."/>
        </authorList>
    </citation>
    <scope>NUCLEOTIDE SEQUENCE [LARGE SCALE GENOMIC DNA]</scope>
    <source>
        <strain evidence="2 3">ATCC 14584</strain>
    </source>
</reference>
<proteinExistence type="predicted"/>
<dbReference type="OrthoDB" id="3233951at2"/>
<sequence>MNKPLVGAVCTALLLGATAIPASAVTNGAPVSDKGTAAAQPAAVTQAKVKTKAVTFAGTVALSNCSGSVVRVPSSQPTDKALVLSNGHCLETGFPSAGQVIVNRASSRSFTLLNAGGGSLGTVRASKIAYGTMTDTDVSVYELTSTYSDIESRYGIKALDLDAAHPQTGRAITVASGYWKRMYRCNTDGFAYRLKEGQWTWKDSLRYTQPCQVIGGTSGSPVIDDATGKVVAVNNTINESGQRCTDNNPCEVDENGKVTVRPNIGYAQQTYIIVPCVGAGNKIDLNRPGCTLPKPALAEKHRSSVDAKN</sequence>
<dbReference type="InterPro" id="IPR043504">
    <property type="entry name" value="Peptidase_S1_PA_chymotrypsin"/>
</dbReference>
<dbReference type="Proteomes" id="UP000322927">
    <property type="component" value="Chromosome"/>
</dbReference>
<dbReference type="SUPFAM" id="SSF50494">
    <property type="entry name" value="Trypsin-like serine proteases"/>
    <property type="match status" value="1"/>
</dbReference>
<name>A0A5P2BQF9_STRVZ</name>
<feature type="signal peptide" evidence="1">
    <location>
        <begin position="1"/>
        <end position="24"/>
    </location>
</feature>
<gene>
    <name evidence="2" type="ORF">DEJ48_01020</name>
</gene>
<protein>
    <recommendedName>
        <fullName evidence="4">Serine protease</fullName>
    </recommendedName>
</protein>
<evidence type="ECO:0000256" key="1">
    <source>
        <dbReference type="SAM" id="SignalP"/>
    </source>
</evidence>
<evidence type="ECO:0000313" key="3">
    <source>
        <dbReference type="Proteomes" id="UP000322927"/>
    </source>
</evidence>
<feature type="chain" id="PRO_5025042493" description="Serine protease" evidence="1">
    <location>
        <begin position="25"/>
        <end position="309"/>
    </location>
</feature>
<keyword evidence="1" id="KW-0732">Signal</keyword>
<dbReference type="AlphaFoldDB" id="A0A5P2BQF9"/>
<accession>A0A5P2BQF9</accession>
<evidence type="ECO:0008006" key="4">
    <source>
        <dbReference type="Google" id="ProtNLM"/>
    </source>
</evidence>
<dbReference type="EMBL" id="CP029192">
    <property type="protein sequence ID" value="QES32190.1"/>
    <property type="molecule type" value="Genomic_DNA"/>
</dbReference>
<dbReference type="RefSeq" id="WP_150213573.1">
    <property type="nucleotide sequence ID" value="NZ_CP029192.1"/>
</dbReference>
<organism evidence="2 3">
    <name type="scientific">Streptomyces venezuelae</name>
    <dbReference type="NCBI Taxonomy" id="54571"/>
    <lineage>
        <taxon>Bacteria</taxon>
        <taxon>Bacillati</taxon>
        <taxon>Actinomycetota</taxon>
        <taxon>Actinomycetes</taxon>
        <taxon>Kitasatosporales</taxon>
        <taxon>Streptomycetaceae</taxon>
        <taxon>Streptomyces</taxon>
    </lineage>
</organism>
<dbReference type="Pfam" id="PF13365">
    <property type="entry name" value="Trypsin_2"/>
    <property type="match status" value="1"/>
</dbReference>
<dbReference type="InterPro" id="IPR009003">
    <property type="entry name" value="Peptidase_S1_PA"/>
</dbReference>